<comment type="caution">
    <text evidence="3">The sequence shown here is derived from an EMBL/GenBank/DDBJ whole genome shotgun (WGS) entry which is preliminary data.</text>
</comment>
<accession>A0A845D8X3</accession>
<feature type="transmembrane region" description="Helical" evidence="1">
    <location>
        <begin position="57"/>
        <end position="75"/>
    </location>
</feature>
<proteinExistence type="predicted"/>
<organism evidence="3 4">
    <name type="scientific">Candidatus Spechtbacteria bacterium SB0662_bin_43</name>
    <dbReference type="NCBI Taxonomy" id="2604897"/>
    <lineage>
        <taxon>Bacteria</taxon>
        <taxon>Candidatus Spechtiibacteriota</taxon>
    </lineage>
</organism>
<sequence length="379" mass="43076">MLWFEGIPTLSSPLFLSLASQFGGQGGKVISGYYQFQGNEREEALCRDITMGMTTKALGIGVAGIVVAILLLVAFSQEDESAHIVIGVPGNSASAHGTALILETLLEEHYNTQVRIRTGEDVTTKTILKGMDEGVIHIHPEVWDSRETNLLALYADTKRTIVQTPHSIKTFQGLCLSSSLAEQHLISQIQDLRRSDVATLFDWNEDGKGEILVSSADRNIPLIEKIRAKSYRYDHRFDIIEMDDQSLFARIQDAMRKDEPVLFHCYTPHEVWNLYDIVSIQEPTYRESEWNIIYPEDDDEWLERSYAGTAWKDASIGIYYVKSLEADHPEIAKFLNNVRFRIGDISQMVKMLKVDEQPPQEYATEWIGDNQSLVEDWIQ</sequence>
<dbReference type="Pfam" id="PF04069">
    <property type="entry name" value="OpuAC"/>
    <property type="match status" value="1"/>
</dbReference>
<protein>
    <recommendedName>
        <fullName evidence="2">ABC-type glycine betaine transport system substrate-binding domain-containing protein</fullName>
    </recommendedName>
</protein>
<dbReference type="InterPro" id="IPR007210">
    <property type="entry name" value="ABC_Gly_betaine_transp_sub-bd"/>
</dbReference>
<evidence type="ECO:0000313" key="4">
    <source>
        <dbReference type="Proteomes" id="UP000449092"/>
    </source>
</evidence>
<keyword evidence="1" id="KW-1133">Transmembrane helix</keyword>
<feature type="domain" description="ABC-type glycine betaine transport system substrate-binding" evidence="2">
    <location>
        <begin position="83"/>
        <end position="367"/>
    </location>
</feature>
<dbReference type="GO" id="GO:0043190">
    <property type="term" value="C:ATP-binding cassette (ABC) transporter complex"/>
    <property type="evidence" value="ECO:0007669"/>
    <property type="project" value="InterPro"/>
</dbReference>
<keyword evidence="1" id="KW-0812">Transmembrane</keyword>
<dbReference type="AlphaFoldDB" id="A0A845D8X3"/>
<evidence type="ECO:0000256" key="1">
    <source>
        <dbReference type="SAM" id="Phobius"/>
    </source>
</evidence>
<keyword evidence="1" id="KW-0472">Membrane</keyword>
<name>A0A845D8X3_9BACT</name>
<reference evidence="3 4" key="1">
    <citation type="submission" date="2019-09" db="EMBL/GenBank/DDBJ databases">
        <title>Characterisation of the sponge microbiome using genome-centric metagenomics.</title>
        <authorList>
            <person name="Engelberts J.P."/>
            <person name="Robbins S.J."/>
            <person name="De Goeij J.M."/>
            <person name="Aranda M."/>
            <person name="Bell S.C."/>
            <person name="Webster N.S."/>
        </authorList>
    </citation>
    <scope>NUCLEOTIDE SEQUENCE [LARGE SCALE GENOMIC DNA]</scope>
    <source>
        <strain evidence="3">SB0662_bin_43</strain>
    </source>
</reference>
<evidence type="ECO:0000259" key="2">
    <source>
        <dbReference type="Pfam" id="PF04069"/>
    </source>
</evidence>
<dbReference type="GO" id="GO:0022857">
    <property type="term" value="F:transmembrane transporter activity"/>
    <property type="evidence" value="ECO:0007669"/>
    <property type="project" value="InterPro"/>
</dbReference>
<dbReference type="Proteomes" id="UP000449092">
    <property type="component" value="Unassembled WGS sequence"/>
</dbReference>
<evidence type="ECO:0000313" key="3">
    <source>
        <dbReference type="EMBL" id="MYE37942.1"/>
    </source>
</evidence>
<gene>
    <name evidence="3" type="ORF">F4X82_00255</name>
</gene>
<dbReference type="Gene3D" id="3.40.190.100">
    <property type="entry name" value="Glycine betaine-binding periplasmic protein, domain 2"/>
    <property type="match status" value="1"/>
</dbReference>
<dbReference type="EMBL" id="VXOY01000004">
    <property type="protein sequence ID" value="MYE37942.1"/>
    <property type="molecule type" value="Genomic_DNA"/>
</dbReference>
<dbReference type="SUPFAM" id="SSF53850">
    <property type="entry name" value="Periplasmic binding protein-like II"/>
    <property type="match status" value="1"/>
</dbReference>
<dbReference type="Gene3D" id="3.10.105.10">
    <property type="entry name" value="Dipeptide-binding Protein, Domain 3"/>
    <property type="match status" value="1"/>
</dbReference>